<dbReference type="Proteomes" id="UP001527866">
    <property type="component" value="Unassembled WGS sequence"/>
</dbReference>
<dbReference type="RefSeq" id="WP_270687012.1">
    <property type="nucleotide sequence ID" value="NZ_JAQFWQ010000050.1"/>
</dbReference>
<proteinExistence type="predicted"/>
<protein>
    <submittedName>
        <fullName evidence="2">Uncharacterized protein</fullName>
    </submittedName>
</protein>
<sequence length="54" mass="5793">MDESSPDEPMASADQSLAEAVTRTRETADADVTVDDILQVIDAARDSRFPPTQG</sequence>
<comment type="caution">
    <text evidence="2">The sequence shown here is derived from an EMBL/GenBank/DDBJ whole genome shotgun (WGS) entry which is preliminary data.</text>
</comment>
<organism evidence="2 3">
    <name type="scientific">Nocardiopsis endophytica</name>
    <dbReference type="NCBI Taxonomy" id="3018445"/>
    <lineage>
        <taxon>Bacteria</taxon>
        <taxon>Bacillati</taxon>
        <taxon>Actinomycetota</taxon>
        <taxon>Actinomycetes</taxon>
        <taxon>Streptosporangiales</taxon>
        <taxon>Nocardiopsidaceae</taxon>
        <taxon>Nocardiopsis</taxon>
    </lineage>
</organism>
<evidence type="ECO:0000313" key="2">
    <source>
        <dbReference type="EMBL" id="MDA2812443.1"/>
    </source>
</evidence>
<dbReference type="EMBL" id="JAQFWQ010000050">
    <property type="protein sequence ID" value="MDA2812443.1"/>
    <property type="molecule type" value="Genomic_DNA"/>
</dbReference>
<evidence type="ECO:0000313" key="3">
    <source>
        <dbReference type="Proteomes" id="UP001527866"/>
    </source>
</evidence>
<accession>A0ABT4U667</accession>
<gene>
    <name evidence="2" type="ORF">O4J56_17505</name>
</gene>
<feature type="region of interest" description="Disordered" evidence="1">
    <location>
        <begin position="1"/>
        <end position="28"/>
    </location>
</feature>
<evidence type="ECO:0000256" key="1">
    <source>
        <dbReference type="SAM" id="MobiDB-lite"/>
    </source>
</evidence>
<name>A0ABT4U667_9ACTN</name>
<keyword evidence="3" id="KW-1185">Reference proteome</keyword>
<reference evidence="2 3" key="1">
    <citation type="submission" date="2023-01" db="EMBL/GenBank/DDBJ databases">
        <title>Draft genome sequence of Nocardiopsis sp. RSe5-2 isolated from halophytes.</title>
        <authorList>
            <person name="Duangmal K."/>
            <person name="Chantavorakit T."/>
        </authorList>
    </citation>
    <scope>NUCLEOTIDE SEQUENCE [LARGE SCALE GENOMIC DNA]</scope>
    <source>
        <strain evidence="2 3">RSe5-2</strain>
    </source>
</reference>